<dbReference type="EMBL" id="AMCI01000348">
    <property type="protein sequence ID" value="EJX09633.1"/>
    <property type="molecule type" value="Genomic_DNA"/>
</dbReference>
<reference evidence="6" key="1">
    <citation type="journal article" date="2012" name="PLoS ONE">
        <title>Gene sets for utilization of primary and secondary nutrition supplies in the distal gut of endangered iberian lynx.</title>
        <authorList>
            <person name="Alcaide M."/>
            <person name="Messina E."/>
            <person name="Richter M."/>
            <person name="Bargiela R."/>
            <person name="Peplies J."/>
            <person name="Huws S.A."/>
            <person name="Newbold C.J."/>
            <person name="Golyshin P.N."/>
            <person name="Simon M.A."/>
            <person name="Lopez G."/>
            <person name="Yakimov M.M."/>
            <person name="Ferrer M."/>
        </authorList>
    </citation>
    <scope>NUCLEOTIDE SEQUENCE</scope>
</reference>
<feature type="domain" description="NlpC/P60" evidence="5">
    <location>
        <begin position="64"/>
        <end position="194"/>
    </location>
</feature>
<dbReference type="InterPro" id="IPR000064">
    <property type="entry name" value="NLP_P60_dom"/>
</dbReference>
<evidence type="ECO:0000256" key="4">
    <source>
        <dbReference type="ARBA" id="ARBA00022807"/>
    </source>
</evidence>
<dbReference type="PANTHER" id="PTHR47053:SF1">
    <property type="entry name" value="MUREIN DD-ENDOPEPTIDASE MEPH-RELATED"/>
    <property type="match status" value="1"/>
</dbReference>
<dbReference type="Gene3D" id="3.90.1720.10">
    <property type="entry name" value="endopeptidase domain like (from Nostoc punctiforme)"/>
    <property type="match status" value="1"/>
</dbReference>
<evidence type="ECO:0000259" key="5">
    <source>
        <dbReference type="PROSITE" id="PS51935"/>
    </source>
</evidence>
<dbReference type="GO" id="GO:0006508">
    <property type="term" value="P:proteolysis"/>
    <property type="evidence" value="ECO:0007669"/>
    <property type="project" value="UniProtKB-KW"/>
</dbReference>
<dbReference type="InterPro" id="IPR051202">
    <property type="entry name" value="Peptidase_C40"/>
</dbReference>
<evidence type="ECO:0000256" key="1">
    <source>
        <dbReference type="ARBA" id="ARBA00007074"/>
    </source>
</evidence>
<protein>
    <submittedName>
        <fullName evidence="6">NLP/P60 family protein</fullName>
    </submittedName>
</protein>
<name>J9H1L0_9ZZZZ</name>
<proteinExistence type="inferred from homology"/>
<dbReference type="Pfam" id="PF00877">
    <property type="entry name" value="NLPC_P60"/>
    <property type="match status" value="1"/>
</dbReference>
<evidence type="ECO:0000313" key="6">
    <source>
        <dbReference type="EMBL" id="EJX09633.1"/>
    </source>
</evidence>
<evidence type="ECO:0000256" key="2">
    <source>
        <dbReference type="ARBA" id="ARBA00022670"/>
    </source>
</evidence>
<organism evidence="6">
    <name type="scientific">gut metagenome</name>
    <dbReference type="NCBI Taxonomy" id="749906"/>
    <lineage>
        <taxon>unclassified sequences</taxon>
        <taxon>metagenomes</taxon>
        <taxon>organismal metagenomes</taxon>
    </lineage>
</organism>
<keyword evidence="3" id="KW-0378">Hydrolase</keyword>
<keyword evidence="4" id="KW-0788">Thiol protease</keyword>
<dbReference type="GO" id="GO:0008234">
    <property type="term" value="F:cysteine-type peptidase activity"/>
    <property type="evidence" value="ECO:0007669"/>
    <property type="project" value="UniProtKB-KW"/>
</dbReference>
<accession>J9H1L0</accession>
<dbReference type="SUPFAM" id="SSF54001">
    <property type="entry name" value="Cysteine proteinases"/>
    <property type="match status" value="1"/>
</dbReference>
<dbReference type="PROSITE" id="PS51935">
    <property type="entry name" value="NLPC_P60"/>
    <property type="match status" value="1"/>
</dbReference>
<sequence length="198" mass="21443">MQIKKYAATLVFGLMGIFTASAQDVMPEAMPTRLVAERIVSEITPLADAHTLDIPAVKAVSYNSSFGESVVQTALQYIGTRYSYGSRGPQAFDCSGFTSYVYGKSNVSILRTSRSQFTQGTPIANISDLKKGDLVFFGGRGNRRSVGHVGIVTEVAPDGNTFSFVHASTNRGVTVSSSNEGYYSRRYLGARRIVSNQQ</sequence>
<keyword evidence="2" id="KW-0645">Protease</keyword>
<comment type="caution">
    <text evidence="6">The sequence shown here is derived from an EMBL/GenBank/DDBJ whole genome shotgun (WGS) entry which is preliminary data.</text>
</comment>
<dbReference type="AlphaFoldDB" id="J9H1L0"/>
<comment type="similarity">
    <text evidence="1">Belongs to the peptidase C40 family.</text>
</comment>
<dbReference type="PANTHER" id="PTHR47053">
    <property type="entry name" value="MUREIN DD-ENDOPEPTIDASE MEPH-RELATED"/>
    <property type="match status" value="1"/>
</dbReference>
<evidence type="ECO:0000256" key="3">
    <source>
        <dbReference type="ARBA" id="ARBA00022801"/>
    </source>
</evidence>
<gene>
    <name evidence="6" type="ORF">EVA_02258</name>
</gene>
<dbReference type="InterPro" id="IPR038765">
    <property type="entry name" value="Papain-like_cys_pep_sf"/>
</dbReference>